<reference evidence="1" key="1">
    <citation type="submission" date="2021-06" db="EMBL/GenBank/DDBJ databases">
        <authorList>
            <person name="Kallberg Y."/>
            <person name="Tangrot J."/>
            <person name="Rosling A."/>
        </authorList>
    </citation>
    <scope>NUCLEOTIDE SEQUENCE</scope>
    <source>
        <strain evidence="1">MA461A</strain>
    </source>
</reference>
<gene>
    <name evidence="1" type="ORF">RPERSI_LOCUS6381</name>
</gene>
<dbReference type="Proteomes" id="UP000789920">
    <property type="component" value="Unassembled WGS sequence"/>
</dbReference>
<accession>A0ACA9MTD7</accession>
<organism evidence="1 2">
    <name type="scientific">Racocetra persica</name>
    <dbReference type="NCBI Taxonomy" id="160502"/>
    <lineage>
        <taxon>Eukaryota</taxon>
        <taxon>Fungi</taxon>
        <taxon>Fungi incertae sedis</taxon>
        <taxon>Mucoromycota</taxon>
        <taxon>Glomeromycotina</taxon>
        <taxon>Glomeromycetes</taxon>
        <taxon>Diversisporales</taxon>
        <taxon>Gigasporaceae</taxon>
        <taxon>Racocetra</taxon>
    </lineage>
</organism>
<proteinExistence type="predicted"/>
<evidence type="ECO:0000313" key="1">
    <source>
        <dbReference type="EMBL" id="CAG8612965.1"/>
    </source>
</evidence>
<protein>
    <submittedName>
        <fullName evidence="1">28554_t:CDS:1</fullName>
    </submittedName>
</protein>
<keyword evidence="2" id="KW-1185">Reference proteome</keyword>
<comment type="caution">
    <text evidence="1">The sequence shown here is derived from an EMBL/GenBank/DDBJ whole genome shotgun (WGS) entry which is preliminary data.</text>
</comment>
<feature type="non-terminal residue" evidence="1">
    <location>
        <position position="256"/>
    </location>
</feature>
<sequence>MVIEYELNNKIFSVAVVQSAQNLLKPGFQCTCNTIKSNIESNLSAAIKACYQKVFKTKTEYSGPAIIGFNITITSIGNLDKNKFYRVGTGFVSLFTIHYCDAQRLFVLKIKKEQCNLEIYLELECTHQFIGQTPDDVWNKLYSPGAPLLQKLKRTASRLTNIQKEQFLSFFQDRDNVIMSSYYTDSKESPILYLRNQKSEIWKKFYKTYPDGMKRTSFIARLADSENLKYHQDLGGLCIICHDYGYDTFDNLENII</sequence>
<dbReference type="EMBL" id="CAJVQC010010128">
    <property type="protein sequence ID" value="CAG8612965.1"/>
    <property type="molecule type" value="Genomic_DNA"/>
</dbReference>
<evidence type="ECO:0000313" key="2">
    <source>
        <dbReference type="Proteomes" id="UP000789920"/>
    </source>
</evidence>
<name>A0ACA9MTD7_9GLOM</name>